<dbReference type="InterPro" id="IPR023753">
    <property type="entry name" value="FAD/NAD-binding_dom"/>
</dbReference>
<dbReference type="STRING" id="2656787.A0A370TZM3"/>
<dbReference type="PANTHER" id="PTHR43735:SF3">
    <property type="entry name" value="FERROPTOSIS SUPPRESSOR PROTEIN 1"/>
    <property type="match status" value="1"/>
</dbReference>
<dbReference type="AlphaFoldDB" id="A0A370TZM3"/>
<evidence type="ECO:0000256" key="3">
    <source>
        <dbReference type="ARBA" id="ARBA00022827"/>
    </source>
</evidence>
<sequence>MAQNTTTALESQKNKNLVVLGGSYGGVSTAHYLLKHVVPNLPDKASFSYQVIIVSAAAQAMCRPACPRALISDGMFPQVKLFIDIPKAFEQYPKGSFRFIHGTATELDHTNRTISVSSAAGNTEKVDFYALVIATGASTPSPLLGLNRDIEFLRTNWAAFRKALPTAKSIVIAGGGPAGIETAGELGEFLNGRAGWFSSKIANPKVPITVVTAGSNILPALRPAIAKTAEDYLAKVGVTVVKNARVKTVTPHGAGTDIVSTKTTLTLEDGKTLDADLYIPATGTTPNTGFIPEALLTADRRVDTNASTLRVDNAGPRVYAVGDAASYARPAVHLILNAIPVLGANIKRDLLLGAGKEESSIGEDRVYKEDTRETQMVPIGKSKGVGAAMGYQLPSFMVWLIKGRDYWLWTTGNLWSGKQWAKES</sequence>
<dbReference type="Proteomes" id="UP000254866">
    <property type="component" value="Unassembled WGS sequence"/>
</dbReference>
<accession>A0A370TZM3</accession>
<dbReference type="RefSeq" id="XP_031873638.1">
    <property type="nucleotide sequence ID" value="XM_032009584.1"/>
</dbReference>
<gene>
    <name evidence="6" type="ORF">BP5553_00961</name>
</gene>
<dbReference type="GO" id="GO:0005737">
    <property type="term" value="C:cytoplasm"/>
    <property type="evidence" value="ECO:0007669"/>
    <property type="project" value="TreeGrafter"/>
</dbReference>
<keyword evidence="3" id="KW-0274">FAD</keyword>
<keyword evidence="4" id="KW-0560">Oxidoreductase</keyword>
<organism evidence="6 7">
    <name type="scientific">Venustampulla echinocandica</name>
    <dbReference type="NCBI Taxonomy" id="2656787"/>
    <lineage>
        <taxon>Eukaryota</taxon>
        <taxon>Fungi</taxon>
        <taxon>Dikarya</taxon>
        <taxon>Ascomycota</taxon>
        <taxon>Pezizomycotina</taxon>
        <taxon>Leotiomycetes</taxon>
        <taxon>Helotiales</taxon>
        <taxon>Pleuroascaceae</taxon>
        <taxon>Venustampulla</taxon>
    </lineage>
</organism>
<protein>
    <recommendedName>
        <fullName evidence="5">FAD/NAD(P)-binding domain-containing protein</fullName>
    </recommendedName>
</protein>
<comment type="caution">
    <text evidence="6">The sequence shown here is derived from an EMBL/GenBank/DDBJ whole genome shotgun (WGS) entry which is preliminary data.</text>
</comment>
<dbReference type="PANTHER" id="PTHR43735">
    <property type="entry name" value="APOPTOSIS-INDUCING FACTOR 1"/>
    <property type="match status" value="1"/>
</dbReference>
<feature type="domain" description="FAD/NAD(P)-binding" evidence="5">
    <location>
        <begin position="16"/>
        <end position="332"/>
    </location>
</feature>
<dbReference type="OrthoDB" id="202203at2759"/>
<evidence type="ECO:0000256" key="1">
    <source>
        <dbReference type="ARBA" id="ARBA00006442"/>
    </source>
</evidence>
<dbReference type="GO" id="GO:0004174">
    <property type="term" value="F:electron-transferring-flavoprotein dehydrogenase activity"/>
    <property type="evidence" value="ECO:0007669"/>
    <property type="project" value="TreeGrafter"/>
</dbReference>
<evidence type="ECO:0000256" key="4">
    <source>
        <dbReference type="ARBA" id="ARBA00023002"/>
    </source>
</evidence>
<dbReference type="SUPFAM" id="SSF51905">
    <property type="entry name" value="FAD/NAD(P)-binding domain"/>
    <property type="match status" value="1"/>
</dbReference>
<dbReference type="InterPro" id="IPR036188">
    <property type="entry name" value="FAD/NAD-bd_sf"/>
</dbReference>
<dbReference type="PRINTS" id="PR00368">
    <property type="entry name" value="FADPNR"/>
</dbReference>
<dbReference type="Gene3D" id="3.50.50.100">
    <property type="match status" value="1"/>
</dbReference>
<dbReference type="GO" id="GO:0050660">
    <property type="term" value="F:flavin adenine dinucleotide binding"/>
    <property type="evidence" value="ECO:0007669"/>
    <property type="project" value="TreeGrafter"/>
</dbReference>
<keyword evidence="2" id="KW-0285">Flavoprotein</keyword>
<reference evidence="6 7" key="1">
    <citation type="journal article" date="2018" name="IMA Fungus">
        <title>IMA Genome-F 9: Draft genome sequence of Annulohypoxylon stygium, Aspergillus mulundensis, Berkeleyomyces basicola (syn. Thielaviopsis basicola), Ceratocystis smalleyi, two Cercospora beticola strains, Coleophoma cylindrospora, Fusarium fracticaudum, Phialophora cf. hyalina, and Morchella septimelata.</title>
        <authorList>
            <person name="Wingfield B.D."/>
            <person name="Bills G.F."/>
            <person name="Dong Y."/>
            <person name="Huang W."/>
            <person name="Nel W.J."/>
            <person name="Swalarsk-Parry B.S."/>
            <person name="Vaghefi N."/>
            <person name="Wilken P.M."/>
            <person name="An Z."/>
            <person name="de Beer Z.W."/>
            <person name="De Vos L."/>
            <person name="Chen L."/>
            <person name="Duong T.A."/>
            <person name="Gao Y."/>
            <person name="Hammerbacher A."/>
            <person name="Kikkert J.R."/>
            <person name="Li Y."/>
            <person name="Li H."/>
            <person name="Li K."/>
            <person name="Li Q."/>
            <person name="Liu X."/>
            <person name="Ma X."/>
            <person name="Naidoo K."/>
            <person name="Pethybridge S.J."/>
            <person name="Sun J."/>
            <person name="Steenkamp E.T."/>
            <person name="van der Nest M.A."/>
            <person name="van Wyk S."/>
            <person name="Wingfield M.J."/>
            <person name="Xiong C."/>
            <person name="Yue Q."/>
            <person name="Zhang X."/>
        </authorList>
    </citation>
    <scope>NUCLEOTIDE SEQUENCE [LARGE SCALE GENOMIC DNA]</scope>
    <source>
        <strain evidence="6 7">BP 5553</strain>
    </source>
</reference>
<proteinExistence type="inferred from homology"/>
<evidence type="ECO:0000256" key="2">
    <source>
        <dbReference type="ARBA" id="ARBA00022630"/>
    </source>
</evidence>
<dbReference type="Pfam" id="PF07992">
    <property type="entry name" value="Pyr_redox_2"/>
    <property type="match status" value="1"/>
</dbReference>
<name>A0A370TZM3_9HELO</name>
<dbReference type="PRINTS" id="PR00411">
    <property type="entry name" value="PNDRDTASEI"/>
</dbReference>
<evidence type="ECO:0000313" key="6">
    <source>
        <dbReference type="EMBL" id="RDL40982.1"/>
    </source>
</evidence>
<dbReference type="GeneID" id="43593810"/>
<keyword evidence="7" id="KW-1185">Reference proteome</keyword>
<comment type="similarity">
    <text evidence="1">Belongs to the FAD-dependent oxidoreductase family.</text>
</comment>
<evidence type="ECO:0000259" key="5">
    <source>
        <dbReference type="Pfam" id="PF07992"/>
    </source>
</evidence>
<evidence type="ECO:0000313" key="7">
    <source>
        <dbReference type="Proteomes" id="UP000254866"/>
    </source>
</evidence>
<dbReference type="EMBL" id="NPIC01000001">
    <property type="protein sequence ID" value="RDL40982.1"/>
    <property type="molecule type" value="Genomic_DNA"/>
</dbReference>